<evidence type="ECO:0000313" key="2">
    <source>
        <dbReference type="Proteomes" id="UP000265520"/>
    </source>
</evidence>
<organism evidence="1 2">
    <name type="scientific">Trifolium medium</name>
    <dbReference type="NCBI Taxonomy" id="97028"/>
    <lineage>
        <taxon>Eukaryota</taxon>
        <taxon>Viridiplantae</taxon>
        <taxon>Streptophyta</taxon>
        <taxon>Embryophyta</taxon>
        <taxon>Tracheophyta</taxon>
        <taxon>Spermatophyta</taxon>
        <taxon>Magnoliopsida</taxon>
        <taxon>eudicotyledons</taxon>
        <taxon>Gunneridae</taxon>
        <taxon>Pentapetalae</taxon>
        <taxon>rosids</taxon>
        <taxon>fabids</taxon>
        <taxon>Fabales</taxon>
        <taxon>Fabaceae</taxon>
        <taxon>Papilionoideae</taxon>
        <taxon>50 kb inversion clade</taxon>
        <taxon>NPAAA clade</taxon>
        <taxon>Hologalegina</taxon>
        <taxon>IRL clade</taxon>
        <taxon>Trifolieae</taxon>
        <taxon>Trifolium</taxon>
    </lineage>
</organism>
<proteinExistence type="predicted"/>
<name>A0A392R8G6_9FABA</name>
<keyword evidence="2" id="KW-1185">Reference proteome</keyword>
<accession>A0A392R8G6</accession>
<feature type="non-terminal residue" evidence="1">
    <location>
        <position position="1"/>
    </location>
</feature>
<dbReference type="Proteomes" id="UP000265520">
    <property type="component" value="Unassembled WGS sequence"/>
</dbReference>
<sequence length="20" mass="2377">FMFIEVEEQLELLLKVVALL</sequence>
<evidence type="ECO:0000313" key="1">
    <source>
        <dbReference type="EMBL" id="MCI32871.1"/>
    </source>
</evidence>
<dbReference type="AlphaFoldDB" id="A0A392R8G6"/>
<reference evidence="1 2" key="1">
    <citation type="journal article" date="2018" name="Front. Plant Sci.">
        <title>Red Clover (Trifolium pratense) and Zigzag Clover (T. medium) - A Picture of Genomic Similarities and Differences.</title>
        <authorList>
            <person name="Dluhosova J."/>
            <person name="Istvanek J."/>
            <person name="Nedelnik J."/>
            <person name="Repkova J."/>
        </authorList>
    </citation>
    <scope>NUCLEOTIDE SEQUENCE [LARGE SCALE GENOMIC DNA]</scope>
    <source>
        <strain evidence="2">cv. 10/8</strain>
        <tissue evidence="1">Leaf</tissue>
    </source>
</reference>
<dbReference type="EMBL" id="LXQA010199476">
    <property type="protein sequence ID" value="MCI32871.1"/>
    <property type="molecule type" value="Genomic_DNA"/>
</dbReference>
<comment type="caution">
    <text evidence="1">The sequence shown here is derived from an EMBL/GenBank/DDBJ whole genome shotgun (WGS) entry which is preliminary data.</text>
</comment>
<protein>
    <submittedName>
        <fullName evidence="1">Uncharacterized protein</fullName>
    </submittedName>
</protein>